<evidence type="ECO:0000256" key="5">
    <source>
        <dbReference type="ARBA" id="ARBA00032875"/>
    </source>
</evidence>
<dbReference type="Pfam" id="PF00501">
    <property type="entry name" value="AMP-binding"/>
    <property type="match status" value="1"/>
</dbReference>
<dbReference type="PANTHER" id="PTHR43272:SF32">
    <property type="entry name" value="AMP-DEPENDENT SYNTHETASE_LIGASE DOMAIN-CONTAINING PROTEIN"/>
    <property type="match status" value="1"/>
</dbReference>
<dbReference type="InterPro" id="IPR042099">
    <property type="entry name" value="ANL_N_sf"/>
</dbReference>
<dbReference type="GO" id="GO:0016020">
    <property type="term" value="C:membrane"/>
    <property type="evidence" value="ECO:0007669"/>
    <property type="project" value="TreeGrafter"/>
</dbReference>
<sequence length="615" mass="66580">MQEYSSEALFTVGENETCLTVLRDNTRRRPQTVLYSRPRKFEWVDVRADEFLREVYGVAKGLIANGVEQGDRVVLMSDTRYEWNLFDFAIMAAGAVSVPIYPSSSTSQCEWIVEDSGARIGIAEKSGHATRLETFVNSGSPATGAGPDNGSGAHLDRVLTITEGAVDTLIEEGKDISDADVDARIDATRSSDLASLVYTSGTTGRPKGCRLLHSNWLGEVRAILTNPIGGIAVEGNRGLTFLPLAHVLSRAVSLATTLGGATQSHWSDMSTLVPEFTRAQPHLILGVPRVFEKVHAGVKSKAVDGGGVGAKIFPLAEKTAVEYSKAADTPEGPGRLLRARRALFDRLVYRKVREALGGALQYCISGGSALNPELMHFFRGIGVRIYEGYGMTETTAAIAVNFEPDNIIGTVGKPVGGNTVRIADDGEILMKGVVVFDGYWNNEEATRESFTEDGFLRSGDLGALLPTGHLKITGRKKEIIVTAGGKNVSPGPLEDILRSAPLISQAMVVGDDQKFVGALITLDEDALPAWKKRNNVDADTPVRELAKNPVLRAEIQDAVNEANDTVSHAEGIKKFRICARDFSEERGEMTPSMKVKRFAVARNFADDIAWIYTSH</sequence>
<dbReference type="Pfam" id="PF23562">
    <property type="entry name" value="AMP-binding_C_3"/>
    <property type="match status" value="1"/>
</dbReference>
<dbReference type="CDD" id="cd05907">
    <property type="entry name" value="VL_LC_FACS_like"/>
    <property type="match status" value="1"/>
</dbReference>
<protein>
    <recommendedName>
        <fullName evidence="5">Acyl-CoA synthetase</fullName>
    </recommendedName>
</protein>
<dbReference type="InterPro" id="IPR020845">
    <property type="entry name" value="AMP-binding_CS"/>
</dbReference>
<keyword evidence="8" id="KW-1185">Reference proteome</keyword>
<dbReference type="GO" id="GO:0004467">
    <property type="term" value="F:long-chain fatty acid-CoA ligase activity"/>
    <property type="evidence" value="ECO:0007669"/>
    <property type="project" value="TreeGrafter"/>
</dbReference>
<evidence type="ECO:0000259" key="6">
    <source>
        <dbReference type="Pfam" id="PF00501"/>
    </source>
</evidence>
<dbReference type="OrthoDB" id="9803968at2"/>
<dbReference type="RefSeq" id="WP_110481575.1">
    <property type="nucleotide sequence ID" value="NZ_CP024988.1"/>
</dbReference>
<evidence type="ECO:0000313" key="7">
    <source>
        <dbReference type="EMBL" id="AWT26542.1"/>
    </source>
</evidence>
<dbReference type="InterPro" id="IPR000873">
    <property type="entry name" value="AMP-dep_synth/lig_dom"/>
</dbReference>
<dbReference type="Gene3D" id="3.40.50.12780">
    <property type="entry name" value="N-terminal domain of ligase-like"/>
    <property type="match status" value="1"/>
</dbReference>
<accession>A0A2Z3YPA8</accession>
<keyword evidence="2 7" id="KW-0436">Ligase</keyword>
<feature type="domain" description="AMP-dependent synthetase/ligase" evidence="6">
    <location>
        <begin position="27"/>
        <end position="440"/>
    </location>
</feature>
<dbReference type="PROSITE" id="PS00455">
    <property type="entry name" value="AMP_BINDING"/>
    <property type="match status" value="1"/>
</dbReference>
<keyword evidence="4" id="KW-0443">Lipid metabolism</keyword>
<dbReference type="EMBL" id="CP024988">
    <property type="protein sequence ID" value="AWT26542.1"/>
    <property type="molecule type" value="Genomic_DNA"/>
</dbReference>
<evidence type="ECO:0000313" key="8">
    <source>
        <dbReference type="Proteomes" id="UP000247696"/>
    </source>
</evidence>
<dbReference type="AlphaFoldDB" id="A0A2Z3YPA8"/>
<keyword evidence="3" id="KW-0276">Fatty acid metabolism</keyword>
<dbReference type="SUPFAM" id="SSF56801">
    <property type="entry name" value="Acetyl-CoA synthetase-like"/>
    <property type="match status" value="1"/>
</dbReference>
<evidence type="ECO:0000256" key="2">
    <source>
        <dbReference type="ARBA" id="ARBA00022598"/>
    </source>
</evidence>
<comment type="similarity">
    <text evidence="1">Belongs to the ATP-dependent AMP-binding enzyme family.</text>
</comment>
<evidence type="ECO:0000256" key="4">
    <source>
        <dbReference type="ARBA" id="ARBA00023098"/>
    </source>
</evidence>
<proteinExistence type="inferred from homology"/>
<gene>
    <name evidence="7" type="ORF">Csp1_17630</name>
</gene>
<dbReference type="PANTHER" id="PTHR43272">
    <property type="entry name" value="LONG-CHAIN-FATTY-ACID--COA LIGASE"/>
    <property type="match status" value="1"/>
</dbReference>
<organism evidence="7 8">
    <name type="scientific">Corynebacterium provencense</name>
    <dbReference type="NCBI Taxonomy" id="1737425"/>
    <lineage>
        <taxon>Bacteria</taxon>
        <taxon>Bacillati</taxon>
        <taxon>Actinomycetota</taxon>
        <taxon>Actinomycetes</taxon>
        <taxon>Mycobacteriales</taxon>
        <taxon>Corynebacteriaceae</taxon>
        <taxon>Corynebacterium</taxon>
    </lineage>
</organism>
<evidence type="ECO:0000256" key="3">
    <source>
        <dbReference type="ARBA" id="ARBA00022832"/>
    </source>
</evidence>
<dbReference type="Proteomes" id="UP000247696">
    <property type="component" value="Chromosome"/>
</dbReference>
<name>A0A2Z3YPA8_9CORY</name>
<reference evidence="8" key="1">
    <citation type="submission" date="2017-11" db="EMBL/GenBank/DDBJ databases">
        <title>Otitis media/interna in a cat caused by the recently described species Corynebacterium provencense.</title>
        <authorList>
            <person name="Kittl S."/>
            <person name="Brodard I."/>
            <person name="Rychener L."/>
            <person name="Jores J."/>
            <person name="Roosje P."/>
            <person name="Gobeli Brawand S."/>
        </authorList>
    </citation>
    <scope>NUCLEOTIDE SEQUENCE [LARGE SCALE GENOMIC DNA]</scope>
    <source>
        <strain evidence="8">17KM38</strain>
    </source>
</reference>
<evidence type="ECO:0000256" key="1">
    <source>
        <dbReference type="ARBA" id="ARBA00006432"/>
    </source>
</evidence>
<dbReference type="STRING" id="1737425.GCA_900049755_02690"/>
<dbReference type="KEGG" id="cpre:Csp1_17630"/>